<reference evidence="2 3" key="1">
    <citation type="submission" date="2020-03" db="EMBL/GenBank/DDBJ databases">
        <title>Genomic Encyclopedia of Type Strains, Phase IV (KMG-IV): sequencing the most valuable type-strain genomes for metagenomic binning, comparative biology and taxonomic classification.</title>
        <authorList>
            <person name="Goeker M."/>
        </authorList>
    </citation>
    <scope>NUCLEOTIDE SEQUENCE [LARGE SCALE GENOMIC DNA]</scope>
    <source>
        <strain evidence="2 3">DSM 22753</strain>
    </source>
</reference>
<protein>
    <submittedName>
        <fullName evidence="2">Catechol 2,3-dioxygenase-like lactoylglutathione lyase family enzyme</fullName>
    </submittedName>
</protein>
<dbReference type="Gene3D" id="3.10.180.10">
    <property type="entry name" value="2,3-Dihydroxybiphenyl 1,2-Dioxygenase, domain 1"/>
    <property type="match status" value="1"/>
</dbReference>
<evidence type="ECO:0000313" key="2">
    <source>
        <dbReference type="EMBL" id="NIJ22573.1"/>
    </source>
</evidence>
<name>A0ABX0TWE7_9SPHN</name>
<dbReference type="RefSeq" id="WP_140047801.1">
    <property type="nucleotide sequence ID" value="NZ_BAAAEV010000001.1"/>
</dbReference>
<feature type="domain" description="Glyoxalase/fosfomycin resistance/dioxygenase" evidence="1">
    <location>
        <begin position="2"/>
        <end position="121"/>
    </location>
</feature>
<dbReference type="InterPro" id="IPR029068">
    <property type="entry name" value="Glyas_Bleomycin-R_OHBP_Dase"/>
</dbReference>
<evidence type="ECO:0000313" key="3">
    <source>
        <dbReference type="Proteomes" id="UP000788153"/>
    </source>
</evidence>
<proteinExistence type="predicted"/>
<dbReference type="PANTHER" id="PTHR35006">
    <property type="entry name" value="GLYOXALASE FAMILY PROTEIN (AFU_ORTHOLOGUE AFUA_5G14830)"/>
    <property type="match status" value="1"/>
</dbReference>
<dbReference type="PANTHER" id="PTHR35006:SF1">
    <property type="entry name" value="BLL2941 PROTEIN"/>
    <property type="match status" value="1"/>
</dbReference>
<sequence>MIGYVTIGTNDIHAARRYYAALLGSIGGTELMRLEENGMTMYGTGWEAPSIAITTPYDGNAAVPGNGQMVALVMDSRAKVDSLHATALELGGSDEGAPGLRGPAELNFYAGYFRDPEGNKLAAFCTAPE</sequence>
<dbReference type="Pfam" id="PF00903">
    <property type="entry name" value="Glyoxalase"/>
    <property type="match status" value="1"/>
</dbReference>
<dbReference type="Proteomes" id="UP000788153">
    <property type="component" value="Unassembled WGS sequence"/>
</dbReference>
<evidence type="ECO:0000259" key="1">
    <source>
        <dbReference type="Pfam" id="PF00903"/>
    </source>
</evidence>
<gene>
    <name evidence="2" type="ORF">FHT01_000115</name>
</gene>
<accession>A0ABX0TWE7</accession>
<dbReference type="InterPro" id="IPR004360">
    <property type="entry name" value="Glyas_Fos-R_dOase_dom"/>
</dbReference>
<comment type="caution">
    <text evidence="2">The sequence shown here is derived from an EMBL/GenBank/DDBJ whole genome shotgun (WGS) entry which is preliminary data.</text>
</comment>
<dbReference type="CDD" id="cd07262">
    <property type="entry name" value="VOC_like"/>
    <property type="match status" value="1"/>
</dbReference>
<dbReference type="EMBL" id="JAASQP010000001">
    <property type="protein sequence ID" value="NIJ22573.1"/>
    <property type="molecule type" value="Genomic_DNA"/>
</dbReference>
<organism evidence="2 3">
    <name type="scientific">Sphingomonas japonica</name>
    <dbReference type="NCBI Taxonomy" id="511662"/>
    <lineage>
        <taxon>Bacteria</taxon>
        <taxon>Pseudomonadati</taxon>
        <taxon>Pseudomonadota</taxon>
        <taxon>Alphaproteobacteria</taxon>
        <taxon>Sphingomonadales</taxon>
        <taxon>Sphingomonadaceae</taxon>
        <taxon>Sphingomonas</taxon>
    </lineage>
</organism>
<keyword evidence="3" id="KW-1185">Reference proteome</keyword>
<dbReference type="SUPFAM" id="SSF54593">
    <property type="entry name" value="Glyoxalase/Bleomycin resistance protein/Dihydroxybiphenyl dioxygenase"/>
    <property type="match status" value="1"/>
</dbReference>